<name>A0A5M9JJF2_MONFR</name>
<reference evidence="2 3" key="1">
    <citation type="submission" date="2019-06" db="EMBL/GenBank/DDBJ databases">
        <title>Genome Sequence of the Brown Rot Fungal Pathogen Monilinia fructicola.</title>
        <authorList>
            <person name="De Miccolis Angelini R.M."/>
            <person name="Landi L."/>
            <person name="Abate D."/>
            <person name="Pollastro S."/>
            <person name="Romanazzi G."/>
            <person name="Faretra F."/>
        </authorList>
    </citation>
    <scope>NUCLEOTIDE SEQUENCE [LARGE SCALE GENOMIC DNA]</scope>
    <source>
        <strain evidence="2 3">Mfrc123</strain>
    </source>
</reference>
<sequence>MRIYSSIISIQHSTLSTVLVTCTHQPKEPKGASPQTRGRGTFKLTNQGFAPQKKPFRPEYTREPSRYPQLSVCNLTINRIRGSWAAGGAG</sequence>
<dbReference type="AlphaFoldDB" id="A0A5M9JJF2"/>
<gene>
    <name evidence="2" type="ORF">EYC84_008317</name>
</gene>
<accession>A0A5M9JJF2</accession>
<feature type="compositionally biased region" description="Polar residues" evidence="1">
    <location>
        <begin position="33"/>
        <end position="49"/>
    </location>
</feature>
<evidence type="ECO:0000256" key="1">
    <source>
        <dbReference type="SAM" id="MobiDB-lite"/>
    </source>
</evidence>
<dbReference type="Proteomes" id="UP000322873">
    <property type="component" value="Unassembled WGS sequence"/>
</dbReference>
<evidence type="ECO:0000313" key="2">
    <source>
        <dbReference type="EMBL" id="KAA8567866.1"/>
    </source>
</evidence>
<evidence type="ECO:0000313" key="3">
    <source>
        <dbReference type="Proteomes" id="UP000322873"/>
    </source>
</evidence>
<dbReference type="EMBL" id="VICG01000010">
    <property type="protein sequence ID" value="KAA8567866.1"/>
    <property type="molecule type" value="Genomic_DNA"/>
</dbReference>
<comment type="caution">
    <text evidence="2">The sequence shown here is derived from an EMBL/GenBank/DDBJ whole genome shotgun (WGS) entry which is preliminary data.</text>
</comment>
<protein>
    <submittedName>
        <fullName evidence="2">Uncharacterized protein</fullName>
    </submittedName>
</protein>
<organism evidence="2 3">
    <name type="scientific">Monilinia fructicola</name>
    <name type="common">Brown rot fungus</name>
    <name type="synonym">Ciboria fructicola</name>
    <dbReference type="NCBI Taxonomy" id="38448"/>
    <lineage>
        <taxon>Eukaryota</taxon>
        <taxon>Fungi</taxon>
        <taxon>Dikarya</taxon>
        <taxon>Ascomycota</taxon>
        <taxon>Pezizomycotina</taxon>
        <taxon>Leotiomycetes</taxon>
        <taxon>Helotiales</taxon>
        <taxon>Sclerotiniaceae</taxon>
        <taxon>Monilinia</taxon>
    </lineage>
</organism>
<proteinExistence type="predicted"/>
<keyword evidence="3" id="KW-1185">Reference proteome</keyword>
<feature type="region of interest" description="Disordered" evidence="1">
    <location>
        <begin position="25"/>
        <end position="63"/>
    </location>
</feature>